<dbReference type="RefSeq" id="WP_172319166.1">
    <property type="nucleotide sequence ID" value="NZ_WOEY01000189.1"/>
</dbReference>
<gene>
    <name evidence="3" type="ORF">GNZ12_43595</name>
</gene>
<feature type="domain" description="Solute-binding protein family 3/N-terminal" evidence="2">
    <location>
        <begin position="37"/>
        <end position="244"/>
    </location>
</feature>
<dbReference type="Proteomes" id="UP000652198">
    <property type="component" value="Unassembled WGS sequence"/>
</dbReference>
<reference evidence="3 4" key="1">
    <citation type="submission" date="2019-11" db="EMBL/GenBank/DDBJ databases">
        <title>Metabolism of dissolved organic matter in forest soils.</title>
        <authorList>
            <person name="Cyle K.T."/>
            <person name="Wilhelm R.C."/>
            <person name="Martinez C.E."/>
        </authorList>
    </citation>
    <scope>NUCLEOTIDE SEQUENCE [LARGE SCALE GENOMIC DNA]</scope>
    <source>
        <strain evidence="3 4">1N</strain>
    </source>
</reference>
<protein>
    <submittedName>
        <fullName evidence="3">Transporter substrate-binding domain-containing protein</fullName>
    </submittedName>
</protein>
<dbReference type="PANTHER" id="PTHR38834">
    <property type="entry name" value="PERIPLASMIC SUBSTRATE BINDING PROTEIN FAMILY 3"/>
    <property type="match status" value="1"/>
</dbReference>
<comment type="caution">
    <text evidence="3">The sequence shown here is derived from an EMBL/GenBank/DDBJ whole genome shotgun (WGS) entry which is preliminary data.</text>
</comment>
<dbReference type="PANTHER" id="PTHR38834:SF3">
    <property type="entry name" value="SOLUTE-BINDING PROTEIN FAMILY 3_N-TERMINAL DOMAIN-CONTAINING PROTEIN"/>
    <property type="match status" value="1"/>
</dbReference>
<dbReference type="EMBL" id="WOEY01000189">
    <property type="protein sequence ID" value="NPT48050.1"/>
    <property type="molecule type" value="Genomic_DNA"/>
</dbReference>
<keyword evidence="1" id="KW-0732">Signal</keyword>
<name>A0ABX2C4W5_9BURK</name>
<accession>A0ABX2C4W5</accession>
<dbReference type="Gene3D" id="3.40.190.10">
    <property type="entry name" value="Periplasmic binding protein-like II"/>
    <property type="match status" value="2"/>
</dbReference>
<dbReference type="InterPro" id="IPR001638">
    <property type="entry name" value="Solute-binding_3/MltF_N"/>
</dbReference>
<evidence type="ECO:0000313" key="4">
    <source>
        <dbReference type="Proteomes" id="UP000652198"/>
    </source>
</evidence>
<proteinExistence type="predicted"/>
<feature type="chain" id="PRO_5045657760" evidence="1">
    <location>
        <begin position="20"/>
        <end position="267"/>
    </location>
</feature>
<dbReference type="SUPFAM" id="SSF53850">
    <property type="entry name" value="Periplasmic binding protein-like II"/>
    <property type="match status" value="1"/>
</dbReference>
<feature type="signal peptide" evidence="1">
    <location>
        <begin position="1"/>
        <end position="19"/>
    </location>
</feature>
<organism evidence="3 4">
    <name type="scientific">Paraburkholderia solitsugae</name>
    <dbReference type="NCBI Taxonomy" id="2675748"/>
    <lineage>
        <taxon>Bacteria</taxon>
        <taxon>Pseudomonadati</taxon>
        <taxon>Pseudomonadota</taxon>
        <taxon>Betaproteobacteria</taxon>
        <taxon>Burkholderiales</taxon>
        <taxon>Burkholderiaceae</taxon>
        <taxon>Paraburkholderia</taxon>
    </lineage>
</organism>
<keyword evidence="4" id="KW-1185">Reference proteome</keyword>
<evidence type="ECO:0000256" key="1">
    <source>
        <dbReference type="SAM" id="SignalP"/>
    </source>
</evidence>
<evidence type="ECO:0000259" key="2">
    <source>
        <dbReference type="Pfam" id="PF00497"/>
    </source>
</evidence>
<evidence type="ECO:0000313" key="3">
    <source>
        <dbReference type="EMBL" id="NPT48050.1"/>
    </source>
</evidence>
<sequence>MHRLLWLMALALVSLPAGAQEVRLITAELPPFTFQIPPATVSEVPGPGQGLVHEAVMEMAKRIGYKGSIEYMPWNTAQEIAMSTPNIGILSITRTPEREDHYIWCCRIVTDDLILVGGQGVDVSSLEKVRDRPVGVLFDSGAQALVKSLGFTRIVPAPEEWLDAKRMKERRIDAWLAPRLMVIHAYKEIGADASTLNFGQIVRPSEIYLAFSKGTPQAEVQRWQKALKEIQDDGTYNRILEKYNNLKVEAIPDDQRRYTRGSITWGY</sequence>
<dbReference type="Pfam" id="PF00497">
    <property type="entry name" value="SBP_bac_3"/>
    <property type="match status" value="1"/>
</dbReference>